<feature type="compositionally biased region" description="Low complexity" evidence="1">
    <location>
        <begin position="290"/>
        <end position="302"/>
    </location>
</feature>
<evidence type="ECO:0000313" key="2">
    <source>
        <dbReference type="Proteomes" id="UP000095285"/>
    </source>
</evidence>
<feature type="compositionally biased region" description="Basic residues" evidence="1">
    <location>
        <begin position="337"/>
        <end position="350"/>
    </location>
</feature>
<reference evidence="2" key="1">
    <citation type="submission" date="2012-04" db="EMBL/GenBank/DDBJ databases">
        <title>The Genome Sequence of Loa loa.</title>
        <authorList>
            <consortium name="The Broad Institute Genome Sequencing Platform"/>
            <consortium name="Broad Institute Genome Sequencing Center for Infectious Disease"/>
            <person name="Nutman T.B."/>
            <person name="Fink D.L."/>
            <person name="Russ C."/>
            <person name="Young S."/>
            <person name="Zeng Q."/>
            <person name="Gargeya S."/>
            <person name="Alvarado L."/>
            <person name="Berlin A."/>
            <person name="Chapman S.B."/>
            <person name="Chen Z."/>
            <person name="Freedman E."/>
            <person name="Gellesch M."/>
            <person name="Goldberg J."/>
            <person name="Griggs A."/>
            <person name="Gujja S."/>
            <person name="Heilman E.R."/>
            <person name="Heiman D."/>
            <person name="Howarth C."/>
            <person name="Mehta T."/>
            <person name="Neiman D."/>
            <person name="Pearson M."/>
            <person name="Roberts A."/>
            <person name="Saif S."/>
            <person name="Shea T."/>
            <person name="Shenoy N."/>
            <person name="Sisk P."/>
            <person name="Stolte C."/>
            <person name="Sykes S."/>
            <person name="White J."/>
            <person name="Yandava C."/>
            <person name="Haas B."/>
            <person name="Henn M.R."/>
            <person name="Nusbaum C."/>
            <person name="Birren B."/>
        </authorList>
    </citation>
    <scope>NUCLEOTIDE SEQUENCE [LARGE SCALE GENOMIC DNA]</scope>
</reference>
<name>A0A1I7V8J5_LOALO</name>
<sequence length="350" mass="39075">MAEQKFGNDIPEVAVEFDTSDVPYPDNMDVANEVVVETYFQQQAQLGNLVNASEVSTVQPLAHEAYAIPDVRGYEEQDNSIVVLGNALQNAFRDEHREMFEMKSRDAYRGEQREMFEMKSPDAYPDEQREMFEMKSQNAYRGEQREMFEVKSNPEDSGVFTITTTHSEEINVDEVVITTNPELIRADPIIDEKIISGNEDMEITEEVSLEQEDEFDQASIEISTPPVVSHQTEMMSIGKPEQIGDTDGDGDAARTDYSDSIQSSDIGKLTENFSDPSEESTSTHRMLTRSAAKAAKAASQSAEIMKTPKKRKRSGASSTSSGDATSTRSARTMLAKKMAKKPRHSRTGHK</sequence>
<evidence type="ECO:0000313" key="3">
    <source>
        <dbReference type="WBParaSite" id="EN70_11025"/>
    </source>
</evidence>
<reference evidence="3" key="2">
    <citation type="submission" date="2016-11" db="UniProtKB">
        <authorList>
            <consortium name="WormBaseParasite"/>
        </authorList>
    </citation>
    <scope>IDENTIFICATION</scope>
</reference>
<evidence type="ECO:0000256" key="1">
    <source>
        <dbReference type="SAM" id="MobiDB-lite"/>
    </source>
</evidence>
<feature type="region of interest" description="Disordered" evidence="1">
    <location>
        <begin position="239"/>
        <end position="350"/>
    </location>
</feature>
<feature type="compositionally biased region" description="Polar residues" evidence="1">
    <location>
        <begin position="258"/>
        <end position="285"/>
    </location>
</feature>
<accession>A0A1I7V8J5</accession>
<protein>
    <submittedName>
        <fullName evidence="3">Serine/arginine repetitive matrix protein 2</fullName>
    </submittedName>
</protein>
<feature type="compositionally biased region" description="Low complexity" evidence="1">
    <location>
        <begin position="315"/>
        <end position="332"/>
    </location>
</feature>
<dbReference type="WBParaSite" id="EN70_11025">
    <property type="protein sequence ID" value="EN70_11025"/>
    <property type="gene ID" value="EN70_11025"/>
</dbReference>
<keyword evidence="2" id="KW-1185">Reference proteome</keyword>
<dbReference type="Proteomes" id="UP000095285">
    <property type="component" value="Unassembled WGS sequence"/>
</dbReference>
<organism evidence="2 3">
    <name type="scientific">Loa loa</name>
    <name type="common">Eye worm</name>
    <name type="synonym">Filaria loa</name>
    <dbReference type="NCBI Taxonomy" id="7209"/>
    <lineage>
        <taxon>Eukaryota</taxon>
        <taxon>Metazoa</taxon>
        <taxon>Ecdysozoa</taxon>
        <taxon>Nematoda</taxon>
        <taxon>Chromadorea</taxon>
        <taxon>Rhabditida</taxon>
        <taxon>Spirurina</taxon>
        <taxon>Spiruromorpha</taxon>
        <taxon>Filarioidea</taxon>
        <taxon>Onchocercidae</taxon>
        <taxon>Loa</taxon>
    </lineage>
</organism>
<dbReference type="AlphaFoldDB" id="A0A1I7V8J5"/>
<proteinExistence type="predicted"/>